<keyword evidence="5" id="KW-0378">Hydrolase</keyword>
<name>A0A316UL55_9BASI</name>
<dbReference type="GO" id="GO:0005576">
    <property type="term" value="C:extracellular region"/>
    <property type="evidence" value="ECO:0007669"/>
    <property type="project" value="UniProtKB-SubCell"/>
</dbReference>
<dbReference type="Proteomes" id="UP000245884">
    <property type="component" value="Unassembled WGS sequence"/>
</dbReference>
<keyword evidence="7" id="KW-0443">Lipid metabolism</keyword>
<dbReference type="RefSeq" id="XP_025360140.1">
    <property type="nucleotide sequence ID" value="XM_025506844.1"/>
</dbReference>
<dbReference type="EC" id="3.1.1.3" evidence="3"/>
<evidence type="ECO:0000256" key="3">
    <source>
        <dbReference type="ARBA" id="ARBA00013279"/>
    </source>
</evidence>
<comment type="catalytic activity">
    <reaction evidence="1">
        <text>a triacylglycerol + H2O = a diacylglycerol + a fatty acid + H(+)</text>
        <dbReference type="Rhea" id="RHEA:12044"/>
        <dbReference type="ChEBI" id="CHEBI:15377"/>
        <dbReference type="ChEBI" id="CHEBI:15378"/>
        <dbReference type="ChEBI" id="CHEBI:17855"/>
        <dbReference type="ChEBI" id="CHEBI:18035"/>
        <dbReference type="ChEBI" id="CHEBI:28868"/>
        <dbReference type="EC" id="3.1.1.3"/>
    </reaction>
</comment>
<evidence type="ECO:0000313" key="9">
    <source>
        <dbReference type="EMBL" id="PWN25528.1"/>
    </source>
</evidence>
<keyword evidence="6" id="KW-0442">Lipid degradation</keyword>
<sequence>MLLAFLLALLIAPSIYAAPRPPVASYNEFPPPSQDPFYRVDADIAKYKPGHVLRERAISPAYFGPAAQAAYQLFYRTTGQGQPDGTVTTVVVPKQPTRGVPRLLAIAQPQDSAGLNCNPSYAFTPNSKTNNSQEYALDTMHFAALHQGWFITIPDLGGSKAAFLAGRVEGPAILDGIRATLGFGAYLENAENAKVALYGYSGGAHGSGWASQLASSYAPELNIVGWTAGGLPANINANFAYLDGTPGAGLDFLGAAGLSNAYPELRKFLQSKMRPNATAYFEAMRNGSICVDQSAVFANKTFSDSFTMPNITQAPVYKDILKHETLGKNQPPLNKFPALLLHSRTDETVPYTQAAQYVKSQCSQGATIKFVSLPTGKHSVTGVEAVPSFVQKLLELFEGVPETGKCTKLGHLPVSPNSHEAMQLMGSFGFMALQKVIKTLNG</sequence>
<keyword evidence="10" id="KW-1185">Reference proteome</keyword>
<dbReference type="GO" id="GO:0016042">
    <property type="term" value="P:lipid catabolic process"/>
    <property type="evidence" value="ECO:0007669"/>
    <property type="project" value="UniProtKB-UniRule"/>
</dbReference>
<dbReference type="AlphaFoldDB" id="A0A316UL55"/>
<feature type="chain" id="PRO_5016196317" description="triacylglycerol lipase" evidence="8">
    <location>
        <begin position="18"/>
        <end position="442"/>
    </location>
</feature>
<protein>
    <recommendedName>
        <fullName evidence="3">triacylglycerol lipase</fullName>
        <ecNumber evidence="3">3.1.1.3</ecNumber>
    </recommendedName>
</protein>
<evidence type="ECO:0000256" key="2">
    <source>
        <dbReference type="ARBA" id="ARBA00004613"/>
    </source>
</evidence>
<keyword evidence="4" id="KW-0964">Secreted</keyword>
<dbReference type="EMBL" id="KZ819675">
    <property type="protein sequence ID" value="PWN25528.1"/>
    <property type="molecule type" value="Genomic_DNA"/>
</dbReference>
<evidence type="ECO:0000256" key="8">
    <source>
        <dbReference type="PIRNR" id="PIRNR029171"/>
    </source>
</evidence>
<keyword evidence="8" id="KW-0732">Signal</keyword>
<feature type="signal peptide" evidence="8">
    <location>
        <begin position="1"/>
        <end position="17"/>
    </location>
</feature>
<evidence type="ECO:0000256" key="6">
    <source>
        <dbReference type="ARBA" id="ARBA00022963"/>
    </source>
</evidence>
<dbReference type="OrthoDB" id="2373480at2759"/>
<dbReference type="GeneID" id="37028667"/>
<comment type="similarity">
    <text evidence="8">Belongs to the AB hydrolase superfamily. Lipase family.</text>
</comment>
<evidence type="ECO:0000256" key="7">
    <source>
        <dbReference type="ARBA" id="ARBA00023098"/>
    </source>
</evidence>
<dbReference type="Gene3D" id="1.10.260.130">
    <property type="match status" value="1"/>
</dbReference>
<reference evidence="9 10" key="1">
    <citation type="journal article" date="2018" name="Mol. Biol. Evol.">
        <title>Broad Genomic Sampling Reveals a Smut Pathogenic Ancestry of the Fungal Clade Ustilaginomycotina.</title>
        <authorList>
            <person name="Kijpornyongpan T."/>
            <person name="Mondo S.J."/>
            <person name="Barry K."/>
            <person name="Sandor L."/>
            <person name="Lee J."/>
            <person name="Lipzen A."/>
            <person name="Pangilinan J."/>
            <person name="LaButti K."/>
            <person name="Hainaut M."/>
            <person name="Henrissat B."/>
            <person name="Grigoriev I.V."/>
            <person name="Spatafora J.W."/>
            <person name="Aime M.C."/>
        </authorList>
    </citation>
    <scope>NUCLEOTIDE SEQUENCE [LARGE SCALE GENOMIC DNA]</scope>
    <source>
        <strain evidence="9 10">MCA 5214</strain>
    </source>
</reference>
<dbReference type="InterPro" id="IPR005152">
    <property type="entry name" value="Lipase_secreted"/>
</dbReference>
<dbReference type="Pfam" id="PF03583">
    <property type="entry name" value="LIP"/>
    <property type="match status" value="1"/>
</dbReference>
<evidence type="ECO:0000256" key="5">
    <source>
        <dbReference type="ARBA" id="ARBA00022801"/>
    </source>
</evidence>
<dbReference type="InterPro" id="IPR029058">
    <property type="entry name" value="AB_hydrolase_fold"/>
</dbReference>
<dbReference type="SUPFAM" id="SSF53474">
    <property type="entry name" value="alpha/beta-Hydrolases"/>
    <property type="match status" value="1"/>
</dbReference>
<dbReference type="Gene3D" id="3.40.50.1820">
    <property type="entry name" value="alpha/beta hydrolase"/>
    <property type="match status" value="1"/>
</dbReference>
<dbReference type="PANTHER" id="PTHR34853">
    <property type="match status" value="1"/>
</dbReference>
<organism evidence="9 10">
    <name type="scientific">Jaminaea rosea</name>
    <dbReference type="NCBI Taxonomy" id="1569628"/>
    <lineage>
        <taxon>Eukaryota</taxon>
        <taxon>Fungi</taxon>
        <taxon>Dikarya</taxon>
        <taxon>Basidiomycota</taxon>
        <taxon>Ustilaginomycotina</taxon>
        <taxon>Exobasidiomycetes</taxon>
        <taxon>Microstromatales</taxon>
        <taxon>Microstromatales incertae sedis</taxon>
        <taxon>Jaminaea</taxon>
    </lineage>
</organism>
<evidence type="ECO:0000256" key="4">
    <source>
        <dbReference type="ARBA" id="ARBA00022525"/>
    </source>
</evidence>
<accession>A0A316UL55</accession>
<evidence type="ECO:0000256" key="1">
    <source>
        <dbReference type="ARBA" id="ARBA00001024"/>
    </source>
</evidence>
<evidence type="ECO:0000313" key="10">
    <source>
        <dbReference type="Proteomes" id="UP000245884"/>
    </source>
</evidence>
<comment type="subcellular location">
    <subcellularLocation>
        <location evidence="2">Secreted</location>
    </subcellularLocation>
</comment>
<dbReference type="GO" id="GO:0004806">
    <property type="term" value="F:triacylglycerol lipase activity"/>
    <property type="evidence" value="ECO:0007669"/>
    <property type="project" value="UniProtKB-UniRule"/>
</dbReference>
<dbReference type="PIRSF" id="PIRSF029171">
    <property type="entry name" value="Esterase_LipA"/>
    <property type="match status" value="1"/>
</dbReference>
<gene>
    <name evidence="9" type="ORF">BDZ90DRAFT_233972</name>
</gene>
<proteinExistence type="inferred from homology"/>
<dbReference type="PANTHER" id="PTHR34853:SF1">
    <property type="entry name" value="LIPASE 5"/>
    <property type="match status" value="1"/>
</dbReference>